<dbReference type="STRING" id="86259.A0A4Z1NX03"/>
<comment type="similarity">
    <text evidence="1">Belongs to the iron/ascorbate-dependent oxidoreductase family.</text>
</comment>
<protein>
    <recommendedName>
        <fullName evidence="3">Isopenicillin N synthase-like Fe(2+) 2OG dioxygenase domain-containing protein</fullName>
    </recommendedName>
</protein>
<evidence type="ECO:0000256" key="1">
    <source>
        <dbReference type="ARBA" id="ARBA00008056"/>
    </source>
</evidence>
<dbReference type="Gene3D" id="2.60.120.330">
    <property type="entry name" value="B-lactam Antibiotic, Isopenicillin N Synthase, Chain"/>
    <property type="match status" value="1"/>
</dbReference>
<feature type="compositionally biased region" description="Basic and acidic residues" evidence="2">
    <location>
        <begin position="374"/>
        <end position="401"/>
    </location>
</feature>
<dbReference type="PANTHER" id="PTHR47990">
    <property type="entry name" value="2-OXOGLUTARATE (2OG) AND FE(II)-DEPENDENT OXYGENASE SUPERFAMILY PROTEIN-RELATED"/>
    <property type="match status" value="1"/>
</dbReference>
<dbReference type="Proteomes" id="UP000298493">
    <property type="component" value="Unassembled WGS sequence"/>
</dbReference>
<dbReference type="AlphaFoldDB" id="A0A4Z1NX03"/>
<gene>
    <name evidence="4" type="ORF">E6O75_ATG10637</name>
</gene>
<organism evidence="4 5">
    <name type="scientific">Venturia nashicola</name>
    <dbReference type="NCBI Taxonomy" id="86259"/>
    <lineage>
        <taxon>Eukaryota</taxon>
        <taxon>Fungi</taxon>
        <taxon>Dikarya</taxon>
        <taxon>Ascomycota</taxon>
        <taxon>Pezizomycotina</taxon>
        <taxon>Dothideomycetes</taxon>
        <taxon>Pleosporomycetidae</taxon>
        <taxon>Venturiales</taxon>
        <taxon>Venturiaceae</taxon>
        <taxon>Venturia</taxon>
    </lineage>
</organism>
<accession>A0A4Z1NX03</accession>
<keyword evidence="5" id="KW-1185">Reference proteome</keyword>
<feature type="region of interest" description="Disordered" evidence="2">
    <location>
        <begin position="1"/>
        <end position="22"/>
    </location>
</feature>
<dbReference type="Pfam" id="PF03171">
    <property type="entry name" value="2OG-FeII_Oxy"/>
    <property type="match status" value="1"/>
</dbReference>
<evidence type="ECO:0000256" key="2">
    <source>
        <dbReference type="SAM" id="MobiDB-lite"/>
    </source>
</evidence>
<dbReference type="EMBL" id="SNSC02000015">
    <property type="protein sequence ID" value="TID17992.1"/>
    <property type="molecule type" value="Genomic_DNA"/>
</dbReference>
<sequence>MSPEKLVKESTPSVRNDSGTREPSVIKCLPYELWRPQIYGLHNQGWTILDLQGAHKCSAPLDLAYPTLFDAVKHGCLNGPPSVPAKSPPDVYTAITRLFKDSKTFFALPSEYKMKYSKGDPEAGYTKINGEKEFLTIRDPSSELSTPAEVRASTAEAWKEIYGLMYETLECLEVSLKLQPGSLQRYCEKARDLGHVDGTSMIRIFRYENDVELKVLAEAHRDLGVLSLVIGDKPGLEALDKASSCFLPVEASFKPGMCTIMAGRQLEYFSNHIYEAAAHRVVSYGPRQPKLGVHPSIGKEVLKTLLSRFNRVQKPKYRYSLVFILRTDKSVTIDYGTLSSPVAGDMTLKADGPRTAGELLEKIRKAHFNVNTQVRDREAQKEKLKAVPKLDKTEDKEEFEPPPHSPPTKSNCEKGDADVERGVA</sequence>
<comment type="caution">
    <text evidence="4">The sequence shown here is derived from an EMBL/GenBank/DDBJ whole genome shotgun (WGS) entry which is preliminary data.</text>
</comment>
<dbReference type="InterPro" id="IPR050231">
    <property type="entry name" value="Iron_ascorbate_oxido_reductase"/>
</dbReference>
<name>A0A4Z1NX03_9PEZI</name>
<evidence type="ECO:0000313" key="5">
    <source>
        <dbReference type="Proteomes" id="UP000298493"/>
    </source>
</evidence>
<reference evidence="4 5" key="1">
    <citation type="submission" date="2019-04" db="EMBL/GenBank/DDBJ databases">
        <title>High contiguity whole genome sequence and gene annotation resource for two Venturia nashicola isolates.</title>
        <authorList>
            <person name="Prokchorchik M."/>
            <person name="Won K."/>
            <person name="Lee Y."/>
            <person name="Choi E.D."/>
            <person name="Segonzac C."/>
            <person name="Sohn K.H."/>
        </authorList>
    </citation>
    <scope>NUCLEOTIDE SEQUENCE [LARGE SCALE GENOMIC DNA]</scope>
    <source>
        <strain evidence="4 5">PRI2</strain>
    </source>
</reference>
<evidence type="ECO:0000259" key="3">
    <source>
        <dbReference type="Pfam" id="PF03171"/>
    </source>
</evidence>
<feature type="domain" description="Isopenicillin N synthase-like Fe(2+) 2OG dioxygenase" evidence="3">
    <location>
        <begin position="205"/>
        <end position="282"/>
    </location>
</feature>
<dbReference type="SUPFAM" id="SSF51197">
    <property type="entry name" value="Clavaminate synthase-like"/>
    <property type="match status" value="1"/>
</dbReference>
<dbReference type="OrthoDB" id="288590at2759"/>
<dbReference type="InterPro" id="IPR044861">
    <property type="entry name" value="IPNS-like_FE2OG_OXY"/>
</dbReference>
<feature type="region of interest" description="Disordered" evidence="2">
    <location>
        <begin position="374"/>
        <end position="424"/>
    </location>
</feature>
<proteinExistence type="inferred from homology"/>
<evidence type="ECO:0000313" key="4">
    <source>
        <dbReference type="EMBL" id="TID17992.1"/>
    </source>
</evidence>
<dbReference type="InterPro" id="IPR027443">
    <property type="entry name" value="IPNS-like_sf"/>
</dbReference>
<feature type="compositionally biased region" description="Basic and acidic residues" evidence="2">
    <location>
        <begin position="411"/>
        <end position="424"/>
    </location>
</feature>